<dbReference type="Proteomes" id="UP000322080">
    <property type="component" value="Unassembled WGS sequence"/>
</dbReference>
<dbReference type="EMBL" id="VSIY01000013">
    <property type="protein sequence ID" value="TYB80504.1"/>
    <property type="molecule type" value="Genomic_DNA"/>
</dbReference>
<dbReference type="InterPro" id="IPR027417">
    <property type="entry name" value="P-loop_NTPase"/>
</dbReference>
<proteinExistence type="predicted"/>
<sequence length="328" mass="35747">MRGSRQIRQVVLHVGFWKCGSTTLQETLRANAGALARHGLIYPEAPVLRQRRVIDAFHSDPASLFWNRNNAVTDPAVLDKGRAAGLKFLNRHLHLARGRTLLLSSEHLIAMPDGDLARLRDHLLGRAQSLRVVVYVRHPVAHARSAVQERVKQGVATLTGERAQARPYPLRREIEKLVAVFGRPGVVVRALDRATLAGGQITTDFLDVAAPGQVPEGLIRDIVSNQSLSAEGLALADALARVAPAFSDGVRNPARGARDWLHAVEGAPVSLAPAWEDRLGRDDLAWLKREWDITLPRPPRAPPGEMWSPGAITSLAETLNRLSLAAGA</sequence>
<evidence type="ECO:0000313" key="2">
    <source>
        <dbReference type="Proteomes" id="UP000322080"/>
    </source>
</evidence>
<dbReference type="AlphaFoldDB" id="A0A5D0RJ22"/>
<evidence type="ECO:0008006" key="3">
    <source>
        <dbReference type="Google" id="ProtNLM"/>
    </source>
</evidence>
<dbReference type="SUPFAM" id="SSF52540">
    <property type="entry name" value="P-loop containing nucleoside triphosphate hydrolases"/>
    <property type="match status" value="1"/>
</dbReference>
<name>A0A5D0RJ22_9RHOB</name>
<organism evidence="1 2">
    <name type="scientific">Maritimibacter fusiformis</name>
    <dbReference type="NCBI Taxonomy" id="2603819"/>
    <lineage>
        <taxon>Bacteria</taxon>
        <taxon>Pseudomonadati</taxon>
        <taxon>Pseudomonadota</taxon>
        <taxon>Alphaproteobacteria</taxon>
        <taxon>Rhodobacterales</taxon>
        <taxon>Roseobacteraceae</taxon>
        <taxon>Maritimibacter</taxon>
    </lineage>
</organism>
<reference evidence="1 2" key="1">
    <citation type="submission" date="2019-08" db="EMBL/GenBank/DDBJ databases">
        <title>Identification of a novel species of the genus Boseongicola.</title>
        <authorList>
            <person name="Zhang X.-Q."/>
        </authorList>
    </citation>
    <scope>NUCLEOTIDE SEQUENCE [LARGE SCALE GENOMIC DNA]</scope>
    <source>
        <strain evidence="1 2">HY14</strain>
    </source>
</reference>
<gene>
    <name evidence="1" type="ORF">FVF75_12735</name>
</gene>
<keyword evidence="2" id="KW-1185">Reference proteome</keyword>
<dbReference type="RefSeq" id="WP_148378548.1">
    <property type="nucleotide sequence ID" value="NZ_VSIY01000013.1"/>
</dbReference>
<dbReference type="Gene3D" id="3.40.50.300">
    <property type="entry name" value="P-loop containing nucleotide triphosphate hydrolases"/>
    <property type="match status" value="1"/>
</dbReference>
<protein>
    <recommendedName>
        <fullName evidence="3">Sulfotransferase family protein</fullName>
    </recommendedName>
</protein>
<comment type="caution">
    <text evidence="1">The sequence shown here is derived from an EMBL/GenBank/DDBJ whole genome shotgun (WGS) entry which is preliminary data.</text>
</comment>
<evidence type="ECO:0000313" key="1">
    <source>
        <dbReference type="EMBL" id="TYB80504.1"/>
    </source>
</evidence>
<accession>A0A5D0RJ22</accession>